<protein>
    <submittedName>
        <fullName evidence="2">Uncharacterized protein</fullName>
    </submittedName>
</protein>
<gene>
    <name evidence="2" type="ORF">MGYG_08745</name>
</gene>
<dbReference type="AlphaFoldDB" id="E4V6V6"/>
<proteinExistence type="predicted"/>
<reference evidence="3" key="1">
    <citation type="journal article" date="2012" name="MBio">
        <title>Comparative genome analysis of Trichophyton rubrum and related dermatophytes reveals candidate genes involved in infection.</title>
        <authorList>
            <person name="Martinez D.A."/>
            <person name="Oliver B.G."/>
            <person name="Graeser Y."/>
            <person name="Goldberg J.M."/>
            <person name="Li W."/>
            <person name="Martinez-Rossi N.M."/>
            <person name="Monod M."/>
            <person name="Shelest E."/>
            <person name="Barton R.C."/>
            <person name="Birch E."/>
            <person name="Brakhage A.A."/>
            <person name="Chen Z."/>
            <person name="Gurr S.J."/>
            <person name="Heiman D."/>
            <person name="Heitman J."/>
            <person name="Kosti I."/>
            <person name="Rossi A."/>
            <person name="Saif S."/>
            <person name="Samalova M."/>
            <person name="Saunders C.W."/>
            <person name="Shea T."/>
            <person name="Summerbell R.C."/>
            <person name="Xu J."/>
            <person name="Young S."/>
            <person name="Zeng Q."/>
            <person name="Birren B.W."/>
            <person name="Cuomo C.A."/>
            <person name="White T.C."/>
        </authorList>
    </citation>
    <scope>NUCLEOTIDE SEQUENCE [LARGE SCALE GENOMIC DNA]</scope>
    <source>
        <strain evidence="3">ATCC MYA-4604 / CBS 118893</strain>
    </source>
</reference>
<keyword evidence="1" id="KW-0732">Signal</keyword>
<accession>E4V6V6</accession>
<sequence>MRFSITSAIAIMAGLTASGSAFVIDTYSGTGCGNVVQTDVNIWDNTCATWPEGFQSFRIRVWGGSHQMGYFFAPDNCGSLPGSIGQGYVDSTTYDYKLGDCYHFNGASANAIASYAG</sequence>
<dbReference type="GeneID" id="10024523"/>
<feature type="chain" id="PRO_5003188423" evidence="1">
    <location>
        <begin position="22"/>
        <end position="117"/>
    </location>
</feature>
<evidence type="ECO:0000313" key="3">
    <source>
        <dbReference type="Proteomes" id="UP000002669"/>
    </source>
</evidence>
<dbReference type="OMA" id="DNTCATW"/>
<evidence type="ECO:0000256" key="1">
    <source>
        <dbReference type="SAM" id="SignalP"/>
    </source>
</evidence>
<dbReference type="RefSeq" id="XP_003169199.1">
    <property type="nucleotide sequence ID" value="XM_003169151.1"/>
</dbReference>
<dbReference type="InParanoid" id="E4V6V6"/>
<dbReference type="Proteomes" id="UP000002669">
    <property type="component" value="Unassembled WGS sequence"/>
</dbReference>
<dbReference type="OrthoDB" id="3598923at2759"/>
<dbReference type="VEuPathDB" id="FungiDB:MGYG_08745"/>
<dbReference type="EMBL" id="DS989831">
    <property type="protein sequence ID" value="EFQ96822.1"/>
    <property type="molecule type" value="Genomic_DNA"/>
</dbReference>
<organism evidence="3">
    <name type="scientific">Arthroderma gypseum (strain ATCC MYA-4604 / CBS 118893)</name>
    <name type="common">Microsporum gypseum</name>
    <dbReference type="NCBI Taxonomy" id="535722"/>
    <lineage>
        <taxon>Eukaryota</taxon>
        <taxon>Fungi</taxon>
        <taxon>Dikarya</taxon>
        <taxon>Ascomycota</taxon>
        <taxon>Pezizomycotina</taxon>
        <taxon>Eurotiomycetes</taxon>
        <taxon>Eurotiomycetidae</taxon>
        <taxon>Onygenales</taxon>
        <taxon>Arthrodermataceae</taxon>
        <taxon>Nannizzia</taxon>
    </lineage>
</organism>
<dbReference type="HOGENOM" id="CLU_2096341_0_0_1"/>
<evidence type="ECO:0000313" key="2">
    <source>
        <dbReference type="EMBL" id="EFQ96822.1"/>
    </source>
</evidence>
<feature type="signal peptide" evidence="1">
    <location>
        <begin position="1"/>
        <end position="21"/>
    </location>
</feature>
<keyword evidence="3" id="KW-1185">Reference proteome</keyword>
<name>E4V6V6_ARTGP</name>